<dbReference type="Proteomes" id="UP001066276">
    <property type="component" value="Chromosome 8"/>
</dbReference>
<dbReference type="AlphaFoldDB" id="A0AAV7N8F5"/>
<protein>
    <submittedName>
        <fullName evidence="1">Uncharacterized protein</fullName>
    </submittedName>
</protein>
<organism evidence="1 2">
    <name type="scientific">Pleurodeles waltl</name>
    <name type="common">Iberian ribbed newt</name>
    <dbReference type="NCBI Taxonomy" id="8319"/>
    <lineage>
        <taxon>Eukaryota</taxon>
        <taxon>Metazoa</taxon>
        <taxon>Chordata</taxon>
        <taxon>Craniata</taxon>
        <taxon>Vertebrata</taxon>
        <taxon>Euteleostomi</taxon>
        <taxon>Amphibia</taxon>
        <taxon>Batrachia</taxon>
        <taxon>Caudata</taxon>
        <taxon>Salamandroidea</taxon>
        <taxon>Salamandridae</taxon>
        <taxon>Pleurodelinae</taxon>
        <taxon>Pleurodeles</taxon>
    </lineage>
</organism>
<evidence type="ECO:0000313" key="2">
    <source>
        <dbReference type="Proteomes" id="UP001066276"/>
    </source>
</evidence>
<reference evidence="1" key="1">
    <citation type="journal article" date="2022" name="bioRxiv">
        <title>Sequencing and chromosome-scale assembly of the giantPleurodeles waltlgenome.</title>
        <authorList>
            <person name="Brown T."/>
            <person name="Elewa A."/>
            <person name="Iarovenko S."/>
            <person name="Subramanian E."/>
            <person name="Araus A.J."/>
            <person name="Petzold A."/>
            <person name="Susuki M."/>
            <person name="Suzuki K.-i.T."/>
            <person name="Hayashi T."/>
            <person name="Toyoda A."/>
            <person name="Oliveira C."/>
            <person name="Osipova E."/>
            <person name="Leigh N.D."/>
            <person name="Simon A."/>
            <person name="Yun M.H."/>
        </authorList>
    </citation>
    <scope>NUCLEOTIDE SEQUENCE</scope>
    <source>
        <strain evidence="1">20211129_DDA</strain>
        <tissue evidence="1">Liver</tissue>
    </source>
</reference>
<sequence length="70" mass="7391">MGGCEIPEFSPRYTPNRSLNCLARVIQVRSRGGRCLDACGRLRVGATAGAVSDAGRREAAEVRGATLPLC</sequence>
<accession>A0AAV7N8F5</accession>
<evidence type="ECO:0000313" key="1">
    <source>
        <dbReference type="EMBL" id="KAJ1112335.1"/>
    </source>
</evidence>
<name>A0AAV7N8F5_PLEWA</name>
<keyword evidence="2" id="KW-1185">Reference proteome</keyword>
<dbReference type="EMBL" id="JANPWB010000012">
    <property type="protein sequence ID" value="KAJ1112335.1"/>
    <property type="molecule type" value="Genomic_DNA"/>
</dbReference>
<comment type="caution">
    <text evidence="1">The sequence shown here is derived from an EMBL/GenBank/DDBJ whole genome shotgun (WGS) entry which is preliminary data.</text>
</comment>
<gene>
    <name evidence="1" type="ORF">NDU88_000603</name>
</gene>
<proteinExistence type="predicted"/>